<evidence type="ECO:0000256" key="6">
    <source>
        <dbReference type="ARBA" id="ARBA00022777"/>
    </source>
</evidence>
<dbReference type="EC" id="2.7.13.3" evidence="2"/>
<dbReference type="KEGG" id="ccro:CMC5_075930"/>
<dbReference type="PANTHER" id="PTHR43065:SF10">
    <property type="entry name" value="PEROXIDE STRESS-ACTIVATED HISTIDINE KINASE MAK3"/>
    <property type="match status" value="1"/>
</dbReference>
<dbReference type="GO" id="GO:0005524">
    <property type="term" value="F:ATP binding"/>
    <property type="evidence" value="ECO:0007669"/>
    <property type="project" value="UniProtKB-KW"/>
</dbReference>
<dbReference type="PANTHER" id="PTHR43065">
    <property type="entry name" value="SENSOR HISTIDINE KINASE"/>
    <property type="match status" value="1"/>
</dbReference>
<dbReference type="InterPro" id="IPR005467">
    <property type="entry name" value="His_kinase_dom"/>
</dbReference>
<dbReference type="AlphaFoldDB" id="A0A0K1ER87"/>
<evidence type="ECO:0000256" key="3">
    <source>
        <dbReference type="ARBA" id="ARBA00022553"/>
    </source>
</evidence>
<feature type="region of interest" description="Disordered" evidence="9">
    <location>
        <begin position="1"/>
        <end position="27"/>
    </location>
</feature>
<dbReference type="InterPro" id="IPR036890">
    <property type="entry name" value="HATPase_C_sf"/>
</dbReference>
<evidence type="ECO:0000256" key="2">
    <source>
        <dbReference type="ARBA" id="ARBA00012438"/>
    </source>
</evidence>
<evidence type="ECO:0000256" key="1">
    <source>
        <dbReference type="ARBA" id="ARBA00000085"/>
    </source>
</evidence>
<reference evidence="11 12" key="1">
    <citation type="submission" date="2015-07" db="EMBL/GenBank/DDBJ databases">
        <title>Genome analysis of myxobacterium Chondromyces crocatus Cm c5 reveals a high potential for natural compound synthesis and the genetic basis for the loss of fruiting body formation.</title>
        <authorList>
            <person name="Zaburannyi N."/>
            <person name="Bunk B."/>
            <person name="Maier J."/>
            <person name="Overmann J."/>
            <person name="Mueller R."/>
        </authorList>
    </citation>
    <scope>NUCLEOTIDE SEQUENCE [LARGE SCALE GENOMIC DNA]</scope>
    <source>
        <strain evidence="11 12">Cm c5</strain>
    </source>
</reference>
<dbReference type="SUPFAM" id="SSF55874">
    <property type="entry name" value="ATPase domain of HSP90 chaperone/DNA topoisomerase II/histidine kinase"/>
    <property type="match status" value="1"/>
</dbReference>
<dbReference type="PROSITE" id="PS50109">
    <property type="entry name" value="HIS_KIN"/>
    <property type="match status" value="1"/>
</dbReference>
<dbReference type="InterPro" id="IPR003661">
    <property type="entry name" value="HisK_dim/P_dom"/>
</dbReference>
<dbReference type="Pfam" id="PF02518">
    <property type="entry name" value="HATPase_c"/>
    <property type="match status" value="1"/>
</dbReference>
<dbReference type="InterPro" id="IPR036097">
    <property type="entry name" value="HisK_dim/P_sf"/>
</dbReference>
<keyword evidence="3" id="KW-0597">Phosphoprotein</keyword>
<gene>
    <name evidence="11" type="ORF">CMC5_075930</name>
</gene>
<evidence type="ECO:0000256" key="8">
    <source>
        <dbReference type="ARBA" id="ARBA00023012"/>
    </source>
</evidence>
<evidence type="ECO:0000313" key="12">
    <source>
        <dbReference type="Proteomes" id="UP000067626"/>
    </source>
</evidence>
<proteinExistence type="predicted"/>
<dbReference type="CDD" id="cd00082">
    <property type="entry name" value="HisKA"/>
    <property type="match status" value="1"/>
</dbReference>
<evidence type="ECO:0000256" key="5">
    <source>
        <dbReference type="ARBA" id="ARBA00022741"/>
    </source>
</evidence>
<dbReference type="SMART" id="SM00387">
    <property type="entry name" value="HATPase_c"/>
    <property type="match status" value="1"/>
</dbReference>
<evidence type="ECO:0000256" key="9">
    <source>
        <dbReference type="SAM" id="MobiDB-lite"/>
    </source>
</evidence>
<protein>
    <recommendedName>
        <fullName evidence="2">histidine kinase</fullName>
        <ecNumber evidence="2">2.7.13.3</ecNumber>
    </recommendedName>
</protein>
<dbReference type="EMBL" id="CP012159">
    <property type="protein sequence ID" value="AKT43361.1"/>
    <property type="molecule type" value="Genomic_DNA"/>
</dbReference>
<keyword evidence="8" id="KW-0902">Two-component regulatory system</keyword>
<dbReference type="Proteomes" id="UP000067626">
    <property type="component" value="Chromosome"/>
</dbReference>
<dbReference type="SUPFAM" id="SSF47384">
    <property type="entry name" value="Homodimeric domain of signal transducing histidine kinase"/>
    <property type="match status" value="1"/>
</dbReference>
<sequence>MTVKAARRKAPLQETPAGARESQPSAIPPGWLEGVLLAMSEVDPEADSEERITALVEAAFQALPDCAIGVLISRPPQRPLAILRSPLGVTADFQHDRLFPEFPFERAFPFGSEDGAVLRLATSTLDQLQDPAMEAFMRHLTAALRGSLRHGRSREAFREQIIQSDKLASLGQIAAGVIHELNNPLTSILAYTDYLHRKGVRTGLDAADLERLSRIHEAATRIQRFSRDLTTYARPSLERPIPLAIHDVIDRALLFCEHVLEQSGVVVLKRFGEIPLVLGVHEQLTQVFVNLFTNAAQALRSRGSTLEISTRLAESGEFVVIEVSDDGSGVEADHLPHIFDPFFTTRTDGTGTGLGLSIVRNIIHAHGGHVRASAQTPHGMSFALELPAVLEVTR</sequence>
<name>A0A0K1ER87_CHOCO</name>
<evidence type="ECO:0000256" key="7">
    <source>
        <dbReference type="ARBA" id="ARBA00022840"/>
    </source>
</evidence>
<dbReference type="InterPro" id="IPR004358">
    <property type="entry name" value="Sig_transdc_His_kin-like_C"/>
</dbReference>
<dbReference type="Gene3D" id="1.10.287.130">
    <property type="match status" value="1"/>
</dbReference>
<evidence type="ECO:0000259" key="10">
    <source>
        <dbReference type="PROSITE" id="PS50109"/>
    </source>
</evidence>
<evidence type="ECO:0000256" key="4">
    <source>
        <dbReference type="ARBA" id="ARBA00022679"/>
    </source>
</evidence>
<dbReference type="STRING" id="52.CMC5_075930"/>
<dbReference type="PRINTS" id="PR00344">
    <property type="entry name" value="BCTRLSENSOR"/>
</dbReference>
<keyword evidence="5" id="KW-0547">Nucleotide-binding</keyword>
<dbReference type="InterPro" id="IPR003594">
    <property type="entry name" value="HATPase_dom"/>
</dbReference>
<dbReference type="Gene3D" id="3.30.565.10">
    <property type="entry name" value="Histidine kinase-like ATPase, C-terminal domain"/>
    <property type="match status" value="1"/>
</dbReference>
<keyword evidence="7" id="KW-0067">ATP-binding</keyword>
<keyword evidence="6 11" id="KW-0418">Kinase</keyword>
<accession>A0A0K1ER87</accession>
<keyword evidence="12" id="KW-1185">Reference proteome</keyword>
<dbReference type="GO" id="GO:0000155">
    <property type="term" value="F:phosphorelay sensor kinase activity"/>
    <property type="evidence" value="ECO:0007669"/>
    <property type="project" value="InterPro"/>
</dbReference>
<comment type="catalytic activity">
    <reaction evidence="1">
        <text>ATP + protein L-histidine = ADP + protein N-phospho-L-histidine.</text>
        <dbReference type="EC" id="2.7.13.3"/>
    </reaction>
</comment>
<feature type="compositionally biased region" description="Basic residues" evidence="9">
    <location>
        <begin position="1"/>
        <end position="10"/>
    </location>
</feature>
<keyword evidence="4" id="KW-0808">Transferase</keyword>
<feature type="domain" description="Histidine kinase" evidence="10">
    <location>
        <begin position="176"/>
        <end position="390"/>
    </location>
</feature>
<dbReference type="SMART" id="SM00388">
    <property type="entry name" value="HisKA"/>
    <property type="match status" value="1"/>
</dbReference>
<dbReference type="Pfam" id="PF00512">
    <property type="entry name" value="HisKA"/>
    <property type="match status" value="1"/>
</dbReference>
<organism evidence="11 12">
    <name type="scientific">Chondromyces crocatus</name>
    <dbReference type="NCBI Taxonomy" id="52"/>
    <lineage>
        <taxon>Bacteria</taxon>
        <taxon>Pseudomonadati</taxon>
        <taxon>Myxococcota</taxon>
        <taxon>Polyangia</taxon>
        <taxon>Polyangiales</taxon>
        <taxon>Polyangiaceae</taxon>
        <taxon>Chondromyces</taxon>
    </lineage>
</organism>
<evidence type="ECO:0000313" key="11">
    <source>
        <dbReference type="EMBL" id="AKT43361.1"/>
    </source>
</evidence>
<dbReference type="OrthoDB" id="9784397at2"/>